<dbReference type="InterPro" id="IPR036397">
    <property type="entry name" value="RNaseH_sf"/>
</dbReference>
<sequence length="336" mass="39546">MNKFKHLSQEQRYQIEALFRNGTSQTKIAAIIGVNKSTVSRELQRNTGKRGRYSGEYKAAVAQNRTDERHRLKRKRIKFTESLKEEARKFLVVDKLSPELISVTWKKQGKEGVCHETLYNWIFTAKKSSHWRYRRDRELYKNLRHGKRKRKRGNYRHTRGIIRERVPIDQRPPVVEKRQRIGDIEVDLMMGKNHKSALLVLVDRATLVTTIEKLDGKNADIIEQKIAKRIQRIGASFFKSITFDNDMAFANHYKIRDKFNIPTFFTRPYTSQDKGTVENRIGLIRAFLPKGTDLNQISREHIQNIETKINNRPIRKFNYLSPIECLMKKLGVAFMT</sequence>
<dbReference type="RefSeq" id="WP_130275283.1">
    <property type="nucleotide sequence ID" value="NZ_SGXG01000001.1"/>
</dbReference>
<dbReference type="PANTHER" id="PTHR10948:SF23">
    <property type="entry name" value="TRANSPOSASE INSI FOR INSERTION SEQUENCE ELEMENT IS30A-RELATED"/>
    <property type="match status" value="1"/>
</dbReference>
<dbReference type="GO" id="GO:0006310">
    <property type="term" value="P:DNA recombination"/>
    <property type="evidence" value="ECO:0007669"/>
    <property type="project" value="UniProtKB-KW"/>
</dbReference>
<protein>
    <submittedName>
        <fullName evidence="3">IS30 family transposase</fullName>
    </submittedName>
</protein>
<dbReference type="InterPro" id="IPR009057">
    <property type="entry name" value="Homeodomain-like_sf"/>
</dbReference>
<dbReference type="InterPro" id="IPR025246">
    <property type="entry name" value="IS30-like_HTH"/>
</dbReference>
<dbReference type="PROSITE" id="PS50994">
    <property type="entry name" value="INTEGRASE"/>
    <property type="match status" value="1"/>
</dbReference>
<dbReference type="GO" id="GO:0015074">
    <property type="term" value="P:DNA integration"/>
    <property type="evidence" value="ECO:0007669"/>
    <property type="project" value="InterPro"/>
</dbReference>
<dbReference type="EMBL" id="SGXG01000001">
    <property type="protein sequence ID" value="RZS96323.1"/>
    <property type="molecule type" value="Genomic_DNA"/>
</dbReference>
<dbReference type="OrthoDB" id="9803231at2"/>
<comment type="caution">
    <text evidence="3">The sequence shown here is derived from an EMBL/GenBank/DDBJ whole genome shotgun (WGS) entry which is preliminary data.</text>
</comment>
<proteinExistence type="predicted"/>
<keyword evidence="1" id="KW-0233">DNA recombination</keyword>
<dbReference type="Proteomes" id="UP000292209">
    <property type="component" value="Unassembled WGS sequence"/>
</dbReference>
<dbReference type="GO" id="GO:0005829">
    <property type="term" value="C:cytosol"/>
    <property type="evidence" value="ECO:0007669"/>
    <property type="project" value="TreeGrafter"/>
</dbReference>
<evidence type="ECO:0000313" key="3">
    <source>
        <dbReference type="EMBL" id="RZS96323.1"/>
    </source>
</evidence>
<evidence type="ECO:0000256" key="1">
    <source>
        <dbReference type="ARBA" id="ARBA00023172"/>
    </source>
</evidence>
<feature type="domain" description="Integrase catalytic" evidence="2">
    <location>
        <begin position="168"/>
        <end position="330"/>
    </location>
</feature>
<dbReference type="InterPro" id="IPR051917">
    <property type="entry name" value="Transposase-Integrase"/>
</dbReference>
<organism evidence="3 4">
    <name type="scientific">Cecembia calidifontis</name>
    <dbReference type="NCBI Taxonomy" id="1187080"/>
    <lineage>
        <taxon>Bacteria</taxon>
        <taxon>Pseudomonadati</taxon>
        <taxon>Bacteroidota</taxon>
        <taxon>Cytophagia</taxon>
        <taxon>Cytophagales</taxon>
        <taxon>Cyclobacteriaceae</taxon>
        <taxon>Cecembia</taxon>
    </lineage>
</organism>
<dbReference type="GO" id="GO:0003676">
    <property type="term" value="F:nucleic acid binding"/>
    <property type="evidence" value="ECO:0007669"/>
    <property type="project" value="InterPro"/>
</dbReference>
<dbReference type="GO" id="GO:0004803">
    <property type="term" value="F:transposase activity"/>
    <property type="evidence" value="ECO:0007669"/>
    <property type="project" value="TreeGrafter"/>
</dbReference>
<name>A0A4Q7P845_9BACT</name>
<dbReference type="SUPFAM" id="SSF46689">
    <property type="entry name" value="Homeodomain-like"/>
    <property type="match status" value="1"/>
</dbReference>
<dbReference type="SUPFAM" id="SSF53098">
    <property type="entry name" value="Ribonuclease H-like"/>
    <property type="match status" value="1"/>
</dbReference>
<dbReference type="NCBIfam" id="NF033563">
    <property type="entry name" value="transpos_IS30"/>
    <property type="match status" value="1"/>
</dbReference>
<dbReference type="GO" id="GO:0032196">
    <property type="term" value="P:transposition"/>
    <property type="evidence" value="ECO:0007669"/>
    <property type="project" value="TreeGrafter"/>
</dbReference>
<dbReference type="InterPro" id="IPR012337">
    <property type="entry name" value="RNaseH-like_sf"/>
</dbReference>
<dbReference type="InterPro" id="IPR001584">
    <property type="entry name" value="Integrase_cat-core"/>
</dbReference>
<keyword evidence="4" id="KW-1185">Reference proteome</keyword>
<accession>A0A4Q7P845</accession>
<gene>
    <name evidence="3" type="ORF">BC751_1892</name>
</gene>
<dbReference type="InterPro" id="IPR053392">
    <property type="entry name" value="Transposase_IS30-like"/>
</dbReference>
<evidence type="ECO:0000259" key="2">
    <source>
        <dbReference type="PROSITE" id="PS50994"/>
    </source>
</evidence>
<evidence type="ECO:0000313" key="4">
    <source>
        <dbReference type="Proteomes" id="UP000292209"/>
    </source>
</evidence>
<reference evidence="3 4" key="1">
    <citation type="submission" date="2019-02" db="EMBL/GenBank/DDBJ databases">
        <title>Genomic Encyclopedia of Archaeal and Bacterial Type Strains, Phase II (KMG-II): from individual species to whole genera.</title>
        <authorList>
            <person name="Goeker M."/>
        </authorList>
    </citation>
    <scope>NUCLEOTIDE SEQUENCE [LARGE SCALE GENOMIC DNA]</scope>
    <source>
        <strain evidence="3 4">DSM 21411</strain>
    </source>
</reference>
<dbReference type="Pfam" id="PF13936">
    <property type="entry name" value="HTH_38"/>
    <property type="match status" value="1"/>
</dbReference>
<dbReference type="PANTHER" id="PTHR10948">
    <property type="entry name" value="TRANSPOSASE"/>
    <property type="match status" value="1"/>
</dbReference>
<dbReference type="Gene3D" id="1.10.10.60">
    <property type="entry name" value="Homeodomain-like"/>
    <property type="match status" value="1"/>
</dbReference>
<dbReference type="AlphaFoldDB" id="A0A4Q7P845"/>
<dbReference type="Gene3D" id="3.30.420.10">
    <property type="entry name" value="Ribonuclease H-like superfamily/Ribonuclease H"/>
    <property type="match status" value="1"/>
</dbReference>